<proteinExistence type="predicted"/>
<dbReference type="RefSeq" id="WP_101323675.1">
    <property type="nucleotide sequence ID" value="NZ_NQMM01000012.1"/>
</dbReference>
<comment type="caution">
    <text evidence="1">The sequence shown here is derived from an EMBL/GenBank/DDBJ whole genome shotgun (WGS) entry which is preliminary data.</text>
</comment>
<evidence type="ECO:0008006" key="3">
    <source>
        <dbReference type="Google" id="ProtNLM"/>
    </source>
</evidence>
<evidence type="ECO:0000313" key="1">
    <source>
        <dbReference type="EMBL" id="PKQ81949.1"/>
    </source>
</evidence>
<organism evidence="1 2">
    <name type="scientific">Aeromonas sobria</name>
    <dbReference type="NCBI Taxonomy" id="646"/>
    <lineage>
        <taxon>Bacteria</taxon>
        <taxon>Pseudomonadati</taxon>
        <taxon>Pseudomonadota</taxon>
        <taxon>Gammaproteobacteria</taxon>
        <taxon>Aeromonadales</taxon>
        <taxon>Aeromonadaceae</taxon>
        <taxon>Aeromonas</taxon>
    </lineage>
</organism>
<dbReference type="Pfam" id="PF03603">
    <property type="entry name" value="DNA_III_psi"/>
    <property type="match status" value="1"/>
</dbReference>
<dbReference type="InterPro" id="IPR004615">
    <property type="entry name" value="DNA_pol_III_psi"/>
</dbReference>
<dbReference type="Proteomes" id="UP000233467">
    <property type="component" value="Unassembled WGS sequence"/>
</dbReference>
<reference evidence="1 2" key="1">
    <citation type="journal article" date="2017" name="Front. Microbiol.">
        <title>Strong Genomic and Phenotypic Heterogeneity in the Aeromonas sobria Species Complex.</title>
        <authorList>
            <person name="Gauthier J."/>
            <person name="Vincent A.T."/>
            <person name="Charette S.J."/>
            <person name="Derome N."/>
        </authorList>
    </citation>
    <scope>NUCLEOTIDE SEQUENCE [LARGE SCALE GENOMIC DNA]</scope>
    <source>
        <strain evidence="1 2">TM18</strain>
    </source>
</reference>
<evidence type="ECO:0000313" key="2">
    <source>
        <dbReference type="Proteomes" id="UP000233467"/>
    </source>
</evidence>
<name>A0A2N3J6E1_AERSO</name>
<protein>
    <recommendedName>
        <fullName evidence="3">DNA polymerase III subunit psi</fullName>
    </recommendedName>
</protein>
<dbReference type="GO" id="GO:0003887">
    <property type="term" value="F:DNA-directed DNA polymerase activity"/>
    <property type="evidence" value="ECO:0007669"/>
    <property type="project" value="InterPro"/>
</dbReference>
<dbReference type="SUPFAM" id="SSF102220">
    <property type="entry name" value="DNA polymerase III psi subunit"/>
    <property type="match status" value="1"/>
</dbReference>
<dbReference type="GO" id="GO:0008408">
    <property type="term" value="F:3'-5' exonuclease activity"/>
    <property type="evidence" value="ECO:0007669"/>
    <property type="project" value="InterPro"/>
</dbReference>
<sequence>MQDPVRQSMLTRMGIQSWQLRRPALLGAATAPELEQHAAQPGQTTPASSAPLPTGKLWLLAPRLPPTALLADICQLLGITPDEVSLLSELPPADLPLAGQPPMLWLTDANPARPDALICPLVPSAAQKRALWQQLHQYLAHPAG</sequence>
<dbReference type="GO" id="GO:0006260">
    <property type="term" value="P:DNA replication"/>
    <property type="evidence" value="ECO:0007669"/>
    <property type="project" value="InterPro"/>
</dbReference>
<dbReference type="InterPro" id="IPR036654">
    <property type="entry name" value="DNA_pol_III_psi_sf"/>
</dbReference>
<keyword evidence="2" id="KW-1185">Reference proteome</keyword>
<dbReference type="AlphaFoldDB" id="A0A2N3J6E1"/>
<dbReference type="EMBL" id="NQMM01000012">
    <property type="protein sequence ID" value="PKQ81949.1"/>
    <property type="molecule type" value="Genomic_DNA"/>
</dbReference>
<accession>A0A2N3J6E1</accession>
<gene>
    <name evidence="1" type="ORF">CJP16_03885</name>
</gene>